<dbReference type="EMBL" id="JAULSV010000001">
    <property type="protein sequence ID" value="KAK0657164.1"/>
    <property type="molecule type" value="Genomic_DNA"/>
</dbReference>
<proteinExistence type="predicted"/>
<name>A0AA39YR75_9PEZI</name>
<dbReference type="AlphaFoldDB" id="A0AA39YR75"/>
<evidence type="ECO:0000313" key="2">
    <source>
        <dbReference type="Proteomes" id="UP001174936"/>
    </source>
</evidence>
<dbReference type="Proteomes" id="UP001174936">
    <property type="component" value="Unassembled WGS sequence"/>
</dbReference>
<reference evidence="1" key="1">
    <citation type="submission" date="2023-06" db="EMBL/GenBank/DDBJ databases">
        <title>Genome-scale phylogeny and comparative genomics of the fungal order Sordariales.</title>
        <authorList>
            <consortium name="Lawrence Berkeley National Laboratory"/>
            <person name="Hensen N."/>
            <person name="Bonometti L."/>
            <person name="Westerberg I."/>
            <person name="Brannstrom I.O."/>
            <person name="Guillou S."/>
            <person name="Cros-Aarteil S."/>
            <person name="Calhoun S."/>
            <person name="Haridas S."/>
            <person name="Kuo A."/>
            <person name="Mondo S."/>
            <person name="Pangilinan J."/>
            <person name="Riley R."/>
            <person name="Labutti K."/>
            <person name="Andreopoulos B."/>
            <person name="Lipzen A."/>
            <person name="Chen C."/>
            <person name="Yanf M."/>
            <person name="Daum C."/>
            <person name="Ng V."/>
            <person name="Clum A."/>
            <person name="Steindorff A."/>
            <person name="Ohm R."/>
            <person name="Martin F."/>
            <person name="Silar P."/>
            <person name="Natvig D."/>
            <person name="Lalanne C."/>
            <person name="Gautier V."/>
            <person name="Ament-Velasquez S.L."/>
            <person name="Kruys A."/>
            <person name="Hutchinson M.I."/>
            <person name="Powell A.J."/>
            <person name="Barry K."/>
            <person name="Miller A.N."/>
            <person name="Grigoriev I.V."/>
            <person name="Debuchy R."/>
            <person name="Gladieux P."/>
            <person name="Thoren M.H."/>
            <person name="Johannesson H."/>
        </authorList>
    </citation>
    <scope>NUCLEOTIDE SEQUENCE</scope>
    <source>
        <strain evidence="1">SMH2532-1</strain>
    </source>
</reference>
<comment type="caution">
    <text evidence="1">The sequence shown here is derived from an EMBL/GenBank/DDBJ whole genome shotgun (WGS) entry which is preliminary data.</text>
</comment>
<gene>
    <name evidence="1" type="ORF">B0T16DRAFT_53752</name>
</gene>
<protein>
    <submittedName>
        <fullName evidence="1">Uncharacterized protein</fullName>
    </submittedName>
</protein>
<sequence length="205" mass="23375">MLNSHSRWRIQTCAMTPKSCLLCRNEVQCRALVHVKREFCTGWPCDMKFVGKLQGQGVTVIPCLAWKLSSAGSVIAFDAPCIFTLYLYNDRRRSCDVGIRGGEVGRQGDRLLCGIRLPVDPHFRNASTTRRLKIPTADLENITGYPFCIHIDIQATGTWFLQFWRSILLSTNIHPSPFNCPSRRRRLLIVPRLCSTRRKPAGRKE</sequence>
<keyword evidence="2" id="KW-1185">Reference proteome</keyword>
<accession>A0AA39YR75</accession>
<organism evidence="1 2">
    <name type="scientific">Cercophora newfieldiana</name>
    <dbReference type="NCBI Taxonomy" id="92897"/>
    <lineage>
        <taxon>Eukaryota</taxon>
        <taxon>Fungi</taxon>
        <taxon>Dikarya</taxon>
        <taxon>Ascomycota</taxon>
        <taxon>Pezizomycotina</taxon>
        <taxon>Sordariomycetes</taxon>
        <taxon>Sordariomycetidae</taxon>
        <taxon>Sordariales</taxon>
        <taxon>Lasiosphaeriaceae</taxon>
        <taxon>Cercophora</taxon>
    </lineage>
</organism>
<evidence type="ECO:0000313" key="1">
    <source>
        <dbReference type="EMBL" id="KAK0657164.1"/>
    </source>
</evidence>